<protein>
    <submittedName>
        <fullName evidence="2">Uncharacterized protein</fullName>
    </submittedName>
</protein>
<dbReference type="FunFam" id="2.20.25.10:FF:000002">
    <property type="entry name" value="UPF0434 protein YcaR"/>
    <property type="match status" value="1"/>
</dbReference>
<dbReference type="PANTHER" id="PTHR33505:SF4">
    <property type="entry name" value="PROTEIN PREY, MITOCHONDRIAL"/>
    <property type="match status" value="1"/>
</dbReference>
<proteinExistence type="inferred from homology"/>
<organism evidence="2">
    <name type="scientific">mine drainage metagenome</name>
    <dbReference type="NCBI Taxonomy" id="410659"/>
    <lineage>
        <taxon>unclassified sequences</taxon>
        <taxon>metagenomes</taxon>
        <taxon>ecological metagenomes</taxon>
    </lineage>
</organism>
<feature type="region of interest" description="Disordered" evidence="1">
    <location>
        <begin position="58"/>
        <end position="79"/>
    </location>
</feature>
<dbReference type="HAMAP" id="MF_01187">
    <property type="entry name" value="UPF0434"/>
    <property type="match status" value="1"/>
</dbReference>
<accession>A0A1J5P7B9</accession>
<feature type="compositionally biased region" description="Basic and acidic residues" evidence="1">
    <location>
        <begin position="69"/>
        <end position="79"/>
    </location>
</feature>
<dbReference type="InterPro" id="IPR005651">
    <property type="entry name" value="Trm112-like"/>
</dbReference>
<gene>
    <name evidence="2" type="ORF">GALL_551040</name>
</gene>
<dbReference type="EMBL" id="MLJW01009078">
    <property type="protein sequence ID" value="OIQ63356.1"/>
    <property type="molecule type" value="Genomic_DNA"/>
</dbReference>
<dbReference type="GO" id="GO:0005829">
    <property type="term" value="C:cytosol"/>
    <property type="evidence" value="ECO:0007669"/>
    <property type="project" value="TreeGrafter"/>
</dbReference>
<sequence length="79" mass="8641">MDARLLDLLVCPICKGSLQYDRGAQELICPRDRLAYPVRDDIPLMLVDLARDLAAPASGPEDIATVESTARRATDDDQA</sequence>
<evidence type="ECO:0000313" key="2">
    <source>
        <dbReference type="EMBL" id="OIQ63356.1"/>
    </source>
</evidence>
<dbReference type="SUPFAM" id="SSF158997">
    <property type="entry name" value="Trm112p-like"/>
    <property type="match status" value="1"/>
</dbReference>
<reference evidence="2" key="1">
    <citation type="submission" date="2016-10" db="EMBL/GenBank/DDBJ databases">
        <title>Sequence of Gallionella enrichment culture.</title>
        <authorList>
            <person name="Poehlein A."/>
            <person name="Muehling M."/>
            <person name="Daniel R."/>
        </authorList>
    </citation>
    <scope>NUCLEOTIDE SEQUENCE</scope>
</reference>
<evidence type="ECO:0000256" key="1">
    <source>
        <dbReference type="SAM" id="MobiDB-lite"/>
    </source>
</evidence>
<name>A0A1J5P7B9_9ZZZZ</name>
<comment type="caution">
    <text evidence="2">The sequence shown here is derived from an EMBL/GenBank/DDBJ whole genome shotgun (WGS) entry which is preliminary data.</text>
</comment>
<dbReference type="AlphaFoldDB" id="A0A1J5P7B9"/>
<dbReference type="PANTHER" id="PTHR33505">
    <property type="entry name" value="ZGC:162634"/>
    <property type="match status" value="1"/>
</dbReference>
<dbReference type="Gene3D" id="2.20.25.10">
    <property type="match status" value="1"/>
</dbReference>
<dbReference type="Pfam" id="PF03966">
    <property type="entry name" value="Trm112p"/>
    <property type="match status" value="1"/>
</dbReference>